<evidence type="ECO:0000313" key="2">
    <source>
        <dbReference type="Proteomes" id="UP001205843"/>
    </source>
</evidence>
<dbReference type="Proteomes" id="UP001205843">
    <property type="component" value="Unassembled WGS sequence"/>
</dbReference>
<dbReference type="PIRSF" id="PIRSF012666">
    <property type="entry name" value="UCP012666"/>
    <property type="match status" value="1"/>
</dbReference>
<dbReference type="AlphaFoldDB" id="A0AAE3G096"/>
<dbReference type="SUPFAM" id="SSF55931">
    <property type="entry name" value="Glutamine synthetase/guanido kinase"/>
    <property type="match status" value="1"/>
</dbReference>
<reference evidence="1" key="1">
    <citation type="submission" date="2022-03" db="EMBL/GenBank/DDBJ databases">
        <title>Genomic Encyclopedia of Type Strains, Phase III (KMG-III): the genomes of soil and plant-associated and newly described type strains.</title>
        <authorList>
            <person name="Whitman W."/>
        </authorList>
    </citation>
    <scope>NUCLEOTIDE SEQUENCE</scope>
    <source>
        <strain evidence="1">ANL 6-2</strain>
    </source>
</reference>
<dbReference type="GO" id="GO:0016879">
    <property type="term" value="F:ligase activity, forming carbon-nitrogen bonds"/>
    <property type="evidence" value="ECO:0007669"/>
    <property type="project" value="TreeGrafter"/>
</dbReference>
<gene>
    <name evidence="1" type="ORF">J2T57_000067</name>
</gene>
<evidence type="ECO:0000313" key="1">
    <source>
        <dbReference type="EMBL" id="MCP1672975.1"/>
    </source>
</evidence>
<dbReference type="InterPro" id="IPR014746">
    <property type="entry name" value="Gln_synth/guanido_kin_cat_dom"/>
</dbReference>
<dbReference type="EMBL" id="JALJXV010000001">
    <property type="protein sequence ID" value="MCP1672975.1"/>
    <property type="molecule type" value="Genomic_DNA"/>
</dbReference>
<accession>A0AAE3G096</accession>
<name>A0AAE3G096_9GAMM</name>
<proteinExistence type="predicted"/>
<sequence length="479" mass="53677">MGNEINRDRFTREDFHRFSNCLRAETTLLGDWLRSGRVAAEPLRMGYELEAWLVDPTGHPAPINQQFLDRLAHHDVVHELAQFNVELNGAPHLLRDDPFRRTHADLDGLWNRCSRVARELEVRPVMIGVLPTARVEDFTLESMSPLQRYRALNLQVLELRNRRPLHVEIHGDAESLSQDRQDVMLEAAATSLQLHLQVPPDRAGRFFNAAMLLSAASVALAANSPYLFGRRLWQETRVPLFEQAVAIDPVDGAHGVGAPGRVTFGTGYVREGLHELFRENAERYPVLLPQCSDAKPAQLSHLQLHNGTIWRWNRPLVGFGDDGQCHLRLEHRVMAAGPTVADVMANAVFFYGALLACVGRRQPLEKELPFQAAARNFYAAARDGLRAEVEWLGGQKVVLRELLLQSLIPKADAALAESGLAPDAYRPYLEIARARVASGHTGAAWQIGWVQRHGRDFAGLVQAYMAHADSGHPVHEWEL</sequence>
<dbReference type="InterPro" id="IPR006336">
    <property type="entry name" value="GCS2"/>
</dbReference>
<dbReference type="InterPro" id="IPR016602">
    <property type="entry name" value="UCP012666"/>
</dbReference>
<dbReference type="PANTHER" id="PTHR36510:SF3">
    <property type="entry name" value="CONSERVED PROTEIN"/>
    <property type="match status" value="1"/>
</dbReference>
<dbReference type="RefSeq" id="WP_253472571.1">
    <property type="nucleotide sequence ID" value="NZ_JALJXV010000001.1"/>
</dbReference>
<dbReference type="PANTHER" id="PTHR36510">
    <property type="entry name" value="GLUTAMATE--CYSTEINE LIGASE 2-RELATED"/>
    <property type="match status" value="1"/>
</dbReference>
<protein>
    <submittedName>
        <fullName evidence="1">Gamma-glutamyl:cysteine ligase YbdK (ATP-grasp superfamily)</fullName>
    </submittedName>
</protein>
<organism evidence="1 2">
    <name type="scientific">Natronocella acetinitrilica</name>
    <dbReference type="NCBI Taxonomy" id="414046"/>
    <lineage>
        <taxon>Bacteria</taxon>
        <taxon>Pseudomonadati</taxon>
        <taxon>Pseudomonadota</taxon>
        <taxon>Gammaproteobacteria</taxon>
        <taxon>Chromatiales</taxon>
        <taxon>Ectothiorhodospiraceae</taxon>
        <taxon>Natronocella</taxon>
    </lineage>
</organism>
<dbReference type="Pfam" id="PF04107">
    <property type="entry name" value="GCS2"/>
    <property type="match status" value="1"/>
</dbReference>
<keyword evidence="1" id="KW-0436">Ligase</keyword>
<comment type="caution">
    <text evidence="1">The sequence shown here is derived from an EMBL/GenBank/DDBJ whole genome shotgun (WGS) entry which is preliminary data.</text>
</comment>
<dbReference type="InterPro" id="IPR050141">
    <property type="entry name" value="GCL_type2/YbdK_subfam"/>
</dbReference>
<keyword evidence="2" id="KW-1185">Reference proteome</keyword>
<dbReference type="Gene3D" id="3.30.590.20">
    <property type="match status" value="1"/>
</dbReference>